<reference evidence="1 2" key="2">
    <citation type="submission" date="2010-03" db="EMBL/GenBank/DDBJ databases">
        <authorList>
            <person name="Pajon A."/>
        </authorList>
    </citation>
    <scope>NUCLEOTIDE SEQUENCE [LARGE SCALE GENOMIC DNA]</scope>
    <source>
        <strain evidence="1 2">70/3</strain>
    </source>
</reference>
<accession>D4JSB5</accession>
<dbReference type="KEGG" id="esu:EUS_07270"/>
<evidence type="ECO:0000313" key="2">
    <source>
        <dbReference type="Proteomes" id="UP000008803"/>
    </source>
</evidence>
<dbReference type="HOGENOM" id="CLU_3135828_0_0_9"/>
<name>D4JSB5_9FIRM</name>
<dbReference type="Proteomes" id="UP000008803">
    <property type="component" value="Chromosome"/>
</dbReference>
<dbReference type="AlphaFoldDB" id="D4JSB5"/>
<proteinExistence type="predicted"/>
<dbReference type="PATRIC" id="fig|657319.3.peg.976"/>
<dbReference type="EMBL" id="FP929044">
    <property type="protein sequence ID" value="CBK95984.1"/>
    <property type="molecule type" value="Genomic_DNA"/>
</dbReference>
<reference evidence="1 2" key="1">
    <citation type="submission" date="2010-03" db="EMBL/GenBank/DDBJ databases">
        <title>The genome sequence of Eubacterium siraeum 70/3.</title>
        <authorList>
            <consortium name="metaHIT consortium -- http://www.metahit.eu/"/>
            <person name="Pajon A."/>
            <person name="Turner K."/>
            <person name="Parkhill J."/>
            <person name="Duncan S."/>
            <person name="Flint H."/>
        </authorList>
    </citation>
    <scope>NUCLEOTIDE SEQUENCE [LARGE SCALE GENOMIC DNA]</scope>
    <source>
        <strain evidence="1 2">70/3</strain>
    </source>
</reference>
<protein>
    <submittedName>
        <fullName evidence="1">Uncharacterized protein</fullName>
    </submittedName>
</protein>
<evidence type="ECO:0000313" key="1">
    <source>
        <dbReference type="EMBL" id="CBK95984.1"/>
    </source>
</evidence>
<sequence length="49" mass="5718">MQVSCKSKPYELCGREDYVDDSGIFEEKECIQILRTKKFAKNKMTINAK</sequence>
<organism evidence="1 2">
    <name type="scientific">[Eubacterium] siraeum 70/3</name>
    <dbReference type="NCBI Taxonomy" id="657319"/>
    <lineage>
        <taxon>Bacteria</taxon>
        <taxon>Bacillati</taxon>
        <taxon>Bacillota</taxon>
        <taxon>Clostridia</taxon>
        <taxon>Eubacteriales</taxon>
        <taxon>Oscillospiraceae</taxon>
        <taxon>Oscillospiraceae incertae sedis</taxon>
    </lineage>
</organism>
<dbReference type="BioCyc" id="ESIR657319:G136K-620-MONOMER"/>
<gene>
    <name evidence="1" type="ORF">EUS_07270</name>
</gene>